<accession>A0AAN9BW12</accession>
<sequence>MDSGEHVRKEENDGHVHFKAEDVSTHESEIVVVPVKEGVLEVHLGFLKIHHIYSITFPLTHTLGTNVTFDPLDSLRVKVKETKQIENGNKMVVEFHAHKEKLMKEKITLRSATTDEVVFLIFHARVLGKHKGTPSLRNGIHCVRIEPDEEDESDWQGF</sequence>
<dbReference type="Pfam" id="PF15006">
    <property type="entry name" value="DUF4517"/>
    <property type="match status" value="1"/>
</dbReference>
<feature type="region of interest" description="Disordered" evidence="3">
    <location>
        <begin position="1"/>
        <end position="20"/>
    </location>
</feature>
<dbReference type="Proteomes" id="UP001374579">
    <property type="component" value="Unassembled WGS sequence"/>
</dbReference>
<dbReference type="PANTHER" id="PTHR13287:SF2">
    <property type="entry name" value="ADIPOSE-SECRETED SIGNALING PROTEIN"/>
    <property type="match status" value="1"/>
</dbReference>
<name>A0AAN9BW12_9CAEN</name>
<evidence type="ECO:0000256" key="3">
    <source>
        <dbReference type="SAM" id="MobiDB-lite"/>
    </source>
</evidence>
<evidence type="ECO:0000313" key="5">
    <source>
        <dbReference type="Proteomes" id="UP001374579"/>
    </source>
</evidence>
<dbReference type="PANTHER" id="PTHR13287">
    <property type="entry name" value="ADIPOSE-SECRETED SIGNALING PROTEIN"/>
    <property type="match status" value="1"/>
</dbReference>
<evidence type="ECO:0000313" key="4">
    <source>
        <dbReference type="EMBL" id="KAK7110695.1"/>
    </source>
</evidence>
<comment type="caution">
    <text evidence="4">The sequence shown here is derived from an EMBL/GenBank/DDBJ whole genome shotgun (WGS) entry which is preliminary data.</text>
</comment>
<dbReference type="AlphaFoldDB" id="A0AAN9BW12"/>
<organism evidence="4 5">
    <name type="scientific">Littorina saxatilis</name>
    <dbReference type="NCBI Taxonomy" id="31220"/>
    <lineage>
        <taxon>Eukaryota</taxon>
        <taxon>Metazoa</taxon>
        <taxon>Spiralia</taxon>
        <taxon>Lophotrochozoa</taxon>
        <taxon>Mollusca</taxon>
        <taxon>Gastropoda</taxon>
        <taxon>Caenogastropoda</taxon>
        <taxon>Littorinimorpha</taxon>
        <taxon>Littorinoidea</taxon>
        <taxon>Littorinidae</taxon>
        <taxon>Littorina</taxon>
    </lineage>
</organism>
<dbReference type="EMBL" id="JBAMIC010000003">
    <property type="protein sequence ID" value="KAK7110695.1"/>
    <property type="molecule type" value="Genomic_DNA"/>
</dbReference>
<dbReference type="InterPro" id="IPR026794">
    <property type="entry name" value="ADISSP"/>
</dbReference>
<evidence type="ECO:0000256" key="1">
    <source>
        <dbReference type="ARBA" id="ARBA00035018"/>
    </source>
</evidence>
<keyword evidence="5" id="KW-1185">Reference proteome</keyword>
<protein>
    <recommendedName>
        <fullName evidence="2">Adipose-secreted signaling protein</fullName>
    </recommendedName>
</protein>
<evidence type="ECO:0000256" key="2">
    <source>
        <dbReference type="ARBA" id="ARBA00035300"/>
    </source>
</evidence>
<reference evidence="4 5" key="1">
    <citation type="submission" date="2024-02" db="EMBL/GenBank/DDBJ databases">
        <title>Chromosome-scale genome assembly of the rough periwinkle Littorina saxatilis.</title>
        <authorList>
            <person name="De Jode A."/>
            <person name="Faria R."/>
            <person name="Formenti G."/>
            <person name="Sims Y."/>
            <person name="Smith T.P."/>
            <person name="Tracey A."/>
            <person name="Wood J.M.D."/>
            <person name="Zagrodzka Z.B."/>
            <person name="Johannesson K."/>
            <person name="Butlin R.K."/>
            <person name="Leder E.H."/>
        </authorList>
    </citation>
    <scope>NUCLEOTIDE SEQUENCE [LARGE SCALE GENOMIC DNA]</scope>
    <source>
        <strain evidence="4">Snail1</strain>
        <tissue evidence="4">Muscle</tissue>
    </source>
</reference>
<proteinExistence type="inferred from homology"/>
<gene>
    <name evidence="4" type="ORF">V1264_014527</name>
</gene>
<comment type="similarity">
    <text evidence="1">Belongs to the ADISSP family.</text>
</comment>